<dbReference type="SMART" id="SM00911">
    <property type="entry name" value="HWE_HK"/>
    <property type="match status" value="1"/>
</dbReference>
<keyword evidence="5" id="KW-0716">Sensory transduction</keyword>
<dbReference type="SMART" id="SM00086">
    <property type="entry name" value="PAC"/>
    <property type="match status" value="2"/>
</dbReference>
<dbReference type="EMBL" id="JAESHT010000014">
    <property type="protein sequence ID" value="MBL3674870.1"/>
    <property type="molecule type" value="Genomic_DNA"/>
</dbReference>
<dbReference type="RefSeq" id="WP_191311508.1">
    <property type="nucleotide sequence ID" value="NZ_BNCL01000014.1"/>
</dbReference>
<keyword evidence="6" id="KW-0285">Flavoprotein</keyword>
<evidence type="ECO:0000256" key="15">
    <source>
        <dbReference type="ARBA" id="ARBA00023170"/>
    </source>
</evidence>
<dbReference type="InterPro" id="IPR001610">
    <property type="entry name" value="PAC"/>
</dbReference>
<organism evidence="18 19">
    <name type="scientific">Paracoccus aerius</name>
    <dbReference type="NCBI Taxonomy" id="1915382"/>
    <lineage>
        <taxon>Bacteria</taxon>
        <taxon>Pseudomonadati</taxon>
        <taxon>Pseudomonadota</taxon>
        <taxon>Alphaproteobacteria</taxon>
        <taxon>Rhodobacterales</taxon>
        <taxon>Paracoccaceae</taxon>
        <taxon>Paracoccus</taxon>
    </lineage>
</organism>
<dbReference type="PROSITE" id="PS50112">
    <property type="entry name" value="PAS"/>
    <property type="match status" value="3"/>
</dbReference>
<dbReference type="SUPFAM" id="SSF55785">
    <property type="entry name" value="PYP-like sensor domain (PAS domain)"/>
    <property type="match status" value="4"/>
</dbReference>
<keyword evidence="13" id="KW-0157">Chromophore</keyword>
<dbReference type="NCBIfam" id="TIGR00229">
    <property type="entry name" value="sensory_box"/>
    <property type="match status" value="3"/>
</dbReference>
<keyword evidence="4" id="KW-0597">Phosphoprotein</keyword>
<evidence type="ECO:0000256" key="10">
    <source>
        <dbReference type="ARBA" id="ARBA00022741"/>
    </source>
</evidence>
<evidence type="ECO:0000256" key="1">
    <source>
        <dbReference type="ARBA" id="ARBA00000085"/>
    </source>
</evidence>
<reference evidence="18 19" key="1">
    <citation type="submission" date="2021-01" db="EMBL/GenBank/DDBJ databases">
        <title>011410 draft genome.</title>
        <authorList>
            <person name="Lang L."/>
        </authorList>
    </citation>
    <scope>NUCLEOTIDE SEQUENCE [LARGE SCALE GENOMIC DNA]</scope>
    <source>
        <strain evidence="18 19">KCTC 42845</strain>
    </source>
</reference>
<evidence type="ECO:0000256" key="6">
    <source>
        <dbReference type="ARBA" id="ARBA00022630"/>
    </source>
</evidence>
<dbReference type="Pfam" id="PF08448">
    <property type="entry name" value="PAS_4"/>
    <property type="match status" value="2"/>
</dbReference>
<evidence type="ECO:0000256" key="3">
    <source>
        <dbReference type="ARBA" id="ARBA00022543"/>
    </source>
</evidence>
<dbReference type="PANTHER" id="PTHR41523">
    <property type="entry name" value="TWO-COMPONENT SYSTEM SENSOR PROTEIN"/>
    <property type="match status" value="1"/>
</dbReference>
<keyword evidence="3" id="KW-0600">Photoreceptor protein</keyword>
<sequence length="886" mass="99232">MTSKQDSMLLRRQRVLADIGEFALQSEDLDEFLAEACRLVADVMETRRAKVLEVEKAGNTLLVRAGFGWGPDIVGRTRIALGKHSSESFSLSERTPVIRTDVSQDKRFELPAFMKEAGIRAFAHVPIFLPGGRVYGLLQIDASEPRDFEGDEVEFLRTFATILGPVVDRILNLSELRSSREQFRLTVEAASNYAIFITDRDNCITDWLPGAAQIFGWSAAEAIGKSASMLFTSEDREAGVDVREIEEARDKGFAPDVRWHLRKDGSRVFIDGSVRALRDAEGRVTGYLKIGQDVTQSREAEARLQESDARLAALFSSAPVGLSEVDLNGGFLRANTELCRILDRSQDEVLAATVQEVTHPEDVARSFEAMAKAIATRQPVFLDKRYRRPDGAVVWGSSSLTVLCDLDGAPQSLLGVTADLTERRKMERALHDSEERLRNVLNAMNEGFVHLGPDFTILDVNRETLRLVGRNRRELVGRSHWEVFPETQQDPVGELLRQVMGERKPSSLEHRHAGFRGKALWLDLRVYPTPDGGVAIFWRDITKRKEVDDALRDSERRYRGLFESMDQAYAVVEVLKGPDGTWSDFRFIEVNPAFMRHTSVPYPVGKTSTELLSTPNPRWTQLYGQALDTGEPLRVEETEETLERVFDLNIFSLDRQRNRVAVLFSDITEWRQSATLQEMLIGELHHRTRNLMTVILSLCDMTANSSTDLKHFKARFQSRLEALARVQGLLSRLSDLDRVTFDELIQTELAAMGGRGDYITLNGPTGIRLRSTTVQTLAMGLHELATNAVKYGALGGPNGRLSISWSLEPEGPGGRPWLHIDWRESGVDMTSAGTPSLKAGQGRELIEQALPYQLRAKTTYTFTPDGVHCTISLPVSATKKENSELD</sequence>
<dbReference type="Gene3D" id="3.30.565.10">
    <property type="entry name" value="Histidine kinase-like ATPase, C-terminal domain"/>
    <property type="match status" value="1"/>
</dbReference>
<keyword evidence="8" id="KW-0808">Transferase</keyword>
<accession>A0ABS1S810</accession>
<dbReference type="EC" id="2.7.13.3" evidence="2"/>
<evidence type="ECO:0000256" key="7">
    <source>
        <dbReference type="ARBA" id="ARBA00022643"/>
    </source>
</evidence>
<keyword evidence="7" id="KW-0288">FMN</keyword>
<dbReference type="InterPro" id="IPR011102">
    <property type="entry name" value="Sig_transdc_His_kinase_HWE"/>
</dbReference>
<evidence type="ECO:0000256" key="11">
    <source>
        <dbReference type="ARBA" id="ARBA00022777"/>
    </source>
</evidence>
<evidence type="ECO:0000256" key="14">
    <source>
        <dbReference type="ARBA" id="ARBA00023026"/>
    </source>
</evidence>
<feature type="domain" description="PAC" evidence="17">
    <location>
        <begin position="253"/>
        <end position="306"/>
    </location>
</feature>
<evidence type="ECO:0000256" key="12">
    <source>
        <dbReference type="ARBA" id="ARBA00022840"/>
    </source>
</evidence>
<evidence type="ECO:0000256" key="4">
    <source>
        <dbReference type="ARBA" id="ARBA00022553"/>
    </source>
</evidence>
<dbReference type="InterPro" id="IPR003018">
    <property type="entry name" value="GAF"/>
</dbReference>
<keyword evidence="15" id="KW-0675">Receptor</keyword>
<dbReference type="Gene3D" id="3.30.450.40">
    <property type="match status" value="1"/>
</dbReference>
<evidence type="ECO:0000313" key="19">
    <source>
        <dbReference type="Proteomes" id="UP000644749"/>
    </source>
</evidence>
<dbReference type="SUPFAM" id="SSF55781">
    <property type="entry name" value="GAF domain-like"/>
    <property type="match status" value="1"/>
</dbReference>
<dbReference type="PANTHER" id="PTHR41523:SF8">
    <property type="entry name" value="ETHYLENE RESPONSE SENSOR PROTEIN"/>
    <property type="match status" value="1"/>
</dbReference>
<evidence type="ECO:0000256" key="13">
    <source>
        <dbReference type="ARBA" id="ARBA00022991"/>
    </source>
</evidence>
<evidence type="ECO:0000256" key="5">
    <source>
        <dbReference type="ARBA" id="ARBA00022606"/>
    </source>
</evidence>
<comment type="caution">
    <text evidence="18">The sequence shown here is derived from an EMBL/GenBank/DDBJ whole genome shotgun (WGS) entry which is preliminary data.</text>
</comment>
<keyword evidence="14" id="KW-0843">Virulence</keyword>
<dbReference type="InterPro" id="IPR035965">
    <property type="entry name" value="PAS-like_dom_sf"/>
</dbReference>
<protein>
    <recommendedName>
        <fullName evidence="2">histidine kinase</fullName>
        <ecNumber evidence="2">2.7.13.3</ecNumber>
    </recommendedName>
</protein>
<dbReference type="CDD" id="cd00130">
    <property type="entry name" value="PAS"/>
    <property type="match status" value="3"/>
</dbReference>
<evidence type="ECO:0000259" key="17">
    <source>
        <dbReference type="PROSITE" id="PS50113"/>
    </source>
</evidence>
<dbReference type="Pfam" id="PF13188">
    <property type="entry name" value="PAS_8"/>
    <property type="match status" value="1"/>
</dbReference>
<dbReference type="SMART" id="SM00091">
    <property type="entry name" value="PAS"/>
    <property type="match status" value="4"/>
</dbReference>
<dbReference type="PROSITE" id="PS50113">
    <property type="entry name" value="PAC"/>
    <property type="match status" value="2"/>
</dbReference>
<dbReference type="InterPro" id="IPR036890">
    <property type="entry name" value="HATPase_C_sf"/>
</dbReference>
<name>A0ABS1S810_9RHOB</name>
<dbReference type="Pfam" id="PF07536">
    <property type="entry name" value="HWE_HK"/>
    <property type="match status" value="1"/>
</dbReference>
<dbReference type="InterPro" id="IPR013767">
    <property type="entry name" value="PAS_fold"/>
</dbReference>
<evidence type="ECO:0000256" key="8">
    <source>
        <dbReference type="ARBA" id="ARBA00022679"/>
    </source>
</evidence>
<gene>
    <name evidence="18" type="ORF">JL111_15420</name>
</gene>
<evidence type="ECO:0000256" key="9">
    <source>
        <dbReference type="ARBA" id="ARBA00022737"/>
    </source>
</evidence>
<dbReference type="Proteomes" id="UP000644749">
    <property type="component" value="Unassembled WGS sequence"/>
</dbReference>
<dbReference type="InterPro" id="IPR000014">
    <property type="entry name" value="PAS"/>
</dbReference>
<keyword evidence="11" id="KW-0418">Kinase</keyword>
<keyword evidence="9" id="KW-0677">Repeat</keyword>
<feature type="domain" description="PAS" evidence="16">
    <location>
        <begin position="433"/>
        <end position="503"/>
    </location>
</feature>
<dbReference type="Pfam" id="PF00989">
    <property type="entry name" value="PAS"/>
    <property type="match status" value="1"/>
</dbReference>
<dbReference type="InterPro" id="IPR029016">
    <property type="entry name" value="GAF-like_dom_sf"/>
</dbReference>
<dbReference type="Gene3D" id="3.30.450.20">
    <property type="entry name" value="PAS domain"/>
    <property type="match status" value="4"/>
</dbReference>
<dbReference type="SMART" id="SM00065">
    <property type="entry name" value="GAF"/>
    <property type="match status" value="1"/>
</dbReference>
<keyword evidence="10" id="KW-0547">Nucleotide-binding</keyword>
<feature type="domain" description="PAS" evidence="16">
    <location>
        <begin position="179"/>
        <end position="252"/>
    </location>
</feature>
<dbReference type="InterPro" id="IPR000700">
    <property type="entry name" value="PAS-assoc_C"/>
</dbReference>
<evidence type="ECO:0000256" key="2">
    <source>
        <dbReference type="ARBA" id="ARBA00012438"/>
    </source>
</evidence>
<dbReference type="Pfam" id="PF01590">
    <property type="entry name" value="GAF"/>
    <property type="match status" value="1"/>
</dbReference>
<evidence type="ECO:0000313" key="18">
    <source>
        <dbReference type="EMBL" id="MBL3674870.1"/>
    </source>
</evidence>
<keyword evidence="12" id="KW-0067">ATP-binding</keyword>
<evidence type="ECO:0000259" key="16">
    <source>
        <dbReference type="PROSITE" id="PS50112"/>
    </source>
</evidence>
<feature type="domain" description="PAC" evidence="17">
    <location>
        <begin position="380"/>
        <end position="432"/>
    </location>
</feature>
<feature type="domain" description="PAS" evidence="16">
    <location>
        <begin position="307"/>
        <end position="377"/>
    </location>
</feature>
<dbReference type="InterPro" id="IPR013656">
    <property type="entry name" value="PAS_4"/>
</dbReference>
<proteinExistence type="predicted"/>
<comment type="catalytic activity">
    <reaction evidence="1">
        <text>ATP + protein L-histidine = ADP + protein N-phospho-L-histidine.</text>
        <dbReference type="EC" id="2.7.13.3"/>
    </reaction>
</comment>
<keyword evidence="19" id="KW-1185">Reference proteome</keyword>